<evidence type="ECO:0000313" key="8">
    <source>
        <dbReference type="EMBL" id="EGV63176.1"/>
    </source>
</evidence>
<comment type="catalytic activity">
    <reaction evidence="1">
        <text>a monocarboxylic acid amide + H2O = a monocarboxylate + NH4(+)</text>
        <dbReference type="Rhea" id="RHEA:12020"/>
        <dbReference type="ChEBI" id="CHEBI:15377"/>
        <dbReference type="ChEBI" id="CHEBI:28938"/>
        <dbReference type="ChEBI" id="CHEBI:35757"/>
        <dbReference type="ChEBI" id="CHEBI:83628"/>
        <dbReference type="EC" id="3.5.1.4"/>
    </reaction>
</comment>
<keyword evidence="9" id="KW-1185">Reference proteome</keyword>
<feature type="domain" description="Amidase" evidence="7">
    <location>
        <begin position="99"/>
        <end position="551"/>
    </location>
</feature>
<dbReference type="Gene3D" id="3.90.1300.10">
    <property type="entry name" value="Amidase signature (AS) domain"/>
    <property type="match status" value="1"/>
</dbReference>
<reference evidence="8 9" key="1">
    <citation type="journal article" date="2011" name="Proc. Natl. Acad. Sci. U.S.A.">
        <title>Comparative genomics of xylose-fermenting fungi for enhanced biofuel production.</title>
        <authorList>
            <person name="Wohlbach D.J."/>
            <person name="Kuo A."/>
            <person name="Sato T.K."/>
            <person name="Potts K.M."/>
            <person name="Salamov A.A."/>
            <person name="LaButti K.M."/>
            <person name="Sun H."/>
            <person name="Clum A."/>
            <person name="Pangilinan J.L."/>
            <person name="Lindquist E.A."/>
            <person name="Lucas S."/>
            <person name="Lapidus A."/>
            <person name="Jin M."/>
            <person name="Gunawan C."/>
            <person name="Balan V."/>
            <person name="Dale B.E."/>
            <person name="Jeffries T.W."/>
            <person name="Zinkel R."/>
            <person name="Barry K.W."/>
            <person name="Grigoriev I.V."/>
            <person name="Gasch A.P."/>
        </authorList>
    </citation>
    <scope>NUCLEOTIDE SEQUENCE [LARGE SCALE GENOMIC DNA]</scope>
    <source>
        <strain evidence="9">ATCC 10573 / BCRC 21748 / CBS 615 / JCM 9827 / NBRC 10315 / NRRL Y-1498 / VKM Y-70</strain>
    </source>
</reference>
<feature type="active site" description="Charge relay system" evidence="5">
    <location>
        <position position="155"/>
    </location>
</feature>
<evidence type="ECO:0000256" key="4">
    <source>
        <dbReference type="ARBA" id="ARBA00022801"/>
    </source>
</evidence>
<dbReference type="PANTHER" id="PTHR46072:SF4">
    <property type="entry name" value="AMIDASE C550.07-RELATED"/>
    <property type="match status" value="1"/>
</dbReference>
<dbReference type="Pfam" id="PF01425">
    <property type="entry name" value="Amidase"/>
    <property type="match status" value="1"/>
</dbReference>
<dbReference type="EMBL" id="GL996524">
    <property type="protein sequence ID" value="EGV63176.1"/>
    <property type="molecule type" value="Genomic_DNA"/>
</dbReference>
<dbReference type="KEGG" id="cten:18247448"/>
<protein>
    <recommendedName>
        <fullName evidence="3">amidase</fullName>
        <ecNumber evidence="3">3.5.1.4</ecNumber>
    </recommendedName>
</protein>
<sequence>MSADTILAQVDVTQYEDPEKFKAFIPKLEKYRQALNDAILPQYSVELPDKVENLTAKQFNPVKYLYSQKLLTPSEFEITDSSAPQLVAKFATGELTAVEVFKAFAKRATIAHQFTNCALEIFTKDGLKRAEYLDDYFKKNGKLIGPLHGVPISLKEQMDFKGRQRHACFVSKIDHICEAHGTNAQILENLGAVFYIRTNQPQTLMHLCSDNNFIGVSRNPFNLSLTPGGSSSGEGALVGFGGSAIGVGTDIGGSIRAPAAYSGCHGLRPTSKRIGLAGSLSAGAGQESVMAVAGPLARTIEDIDYWMKHYINDGKPWEVDQNTLRLPWKEVAAPKASDLTIAVMYDDGIVRTTPPITRGLKETVAKLEKAGVKIVEFKPIRTQLAYDTVNSMYTCDGNDAQRELLAASGEPLCRLTKWSLNYGGGKELTVTQNRKLNMIRDSLRQEYTSFLIDNKIDFILSPTYNNVAPKPKQVYNWSYTSLFNILDFPTLVFQTGIFQDPEIDQWDASYKDYKFRSELEEIECNIYNPKEFVGAPVGLQLSGRRYFDEEVVAAGKTIVDILQVDLTKIK</sequence>
<feature type="active site" description="Charge relay system" evidence="5">
    <location>
        <position position="230"/>
    </location>
</feature>
<keyword evidence="4" id="KW-0378">Hydrolase</keyword>
<gene>
    <name evidence="8" type="ORF">CANTEDRAFT_114495</name>
</gene>
<dbReference type="InterPro" id="IPR023631">
    <property type="entry name" value="Amidase_dom"/>
</dbReference>
<evidence type="ECO:0000259" key="7">
    <source>
        <dbReference type="Pfam" id="PF01425"/>
    </source>
</evidence>
<feature type="binding site" evidence="6">
    <location>
        <position position="204"/>
    </location>
    <ligand>
        <name>substrate</name>
    </ligand>
</feature>
<dbReference type="InterPro" id="IPR020556">
    <property type="entry name" value="Amidase_CS"/>
</dbReference>
<dbReference type="OrthoDB" id="6428749at2759"/>
<evidence type="ECO:0000256" key="3">
    <source>
        <dbReference type="ARBA" id="ARBA00012922"/>
    </source>
</evidence>
<organism evidence="9">
    <name type="scientific">Candida tenuis (strain ATCC 10573 / BCRC 21748 / CBS 615 / JCM 9827 / NBRC 10315 / NRRL Y-1498 / VKM Y-70)</name>
    <name type="common">Yeast</name>
    <name type="synonym">Yamadazyma tenuis</name>
    <dbReference type="NCBI Taxonomy" id="590646"/>
    <lineage>
        <taxon>Eukaryota</taxon>
        <taxon>Fungi</taxon>
        <taxon>Dikarya</taxon>
        <taxon>Ascomycota</taxon>
        <taxon>Saccharomycotina</taxon>
        <taxon>Pichiomycetes</taxon>
        <taxon>Debaryomycetaceae</taxon>
        <taxon>Yamadazyma</taxon>
    </lineage>
</organism>
<evidence type="ECO:0000256" key="6">
    <source>
        <dbReference type="PIRSR" id="PIRSR001221-2"/>
    </source>
</evidence>
<dbReference type="EC" id="3.5.1.4" evidence="3"/>
<feature type="active site" description="Acyl-ester intermediate" evidence="5">
    <location>
        <position position="254"/>
    </location>
</feature>
<accession>G3B5B4</accession>
<evidence type="ECO:0000256" key="2">
    <source>
        <dbReference type="ARBA" id="ARBA00009199"/>
    </source>
</evidence>
<dbReference type="SUPFAM" id="SSF75304">
    <property type="entry name" value="Amidase signature (AS) enzymes"/>
    <property type="match status" value="1"/>
</dbReference>
<dbReference type="PROSITE" id="PS00571">
    <property type="entry name" value="AMIDASES"/>
    <property type="match status" value="1"/>
</dbReference>
<name>G3B5B4_CANTC</name>
<dbReference type="PANTHER" id="PTHR46072">
    <property type="entry name" value="AMIDASE-RELATED-RELATED"/>
    <property type="match status" value="1"/>
</dbReference>
<dbReference type="RefSeq" id="XP_006686969.1">
    <property type="nucleotide sequence ID" value="XM_006686906.1"/>
</dbReference>
<dbReference type="Proteomes" id="UP000000707">
    <property type="component" value="Unassembled WGS sequence"/>
</dbReference>
<evidence type="ECO:0000313" key="9">
    <source>
        <dbReference type="Proteomes" id="UP000000707"/>
    </source>
</evidence>
<evidence type="ECO:0000256" key="5">
    <source>
        <dbReference type="PIRSR" id="PIRSR001221-1"/>
    </source>
</evidence>
<evidence type="ECO:0000256" key="1">
    <source>
        <dbReference type="ARBA" id="ARBA00001311"/>
    </source>
</evidence>
<dbReference type="GeneID" id="18247448"/>
<feature type="binding site" evidence="6">
    <location>
        <begin position="251"/>
        <end position="254"/>
    </location>
    <ligand>
        <name>substrate</name>
    </ligand>
</feature>
<proteinExistence type="inferred from homology"/>
<dbReference type="STRING" id="590646.G3B5B4"/>
<dbReference type="eggNOG" id="KOG1212">
    <property type="taxonomic scope" value="Eukaryota"/>
</dbReference>
<dbReference type="InterPro" id="IPR036928">
    <property type="entry name" value="AS_sf"/>
</dbReference>
<dbReference type="HOGENOM" id="CLU_009600_9_2_1"/>
<dbReference type="PIRSF" id="PIRSF001221">
    <property type="entry name" value="Amidase_fungi"/>
    <property type="match status" value="1"/>
</dbReference>
<dbReference type="GO" id="GO:0004040">
    <property type="term" value="F:amidase activity"/>
    <property type="evidence" value="ECO:0007669"/>
    <property type="project" value="UniProtKB-EC"/>
</dbReference>
<feature type="binding site" evidence="6">
    <location>
        <position position="230"/>
    </location>
    <ligand>
        <name>substrate</name>
    </ligand>
</feature>
<dbReference type="AlphaFoldDB" id="G3B5B4"/>
<comment type="similarity">
    <text evidence="2">Belongs to the amidase family.</text>
</comment>